<keyword evidence="1" id="KW-0472">Membrane</keyword>
<name>A0AA41RSN9_PAPNU</name>
<protein>
    <recommendedName>
        <fullName evidence="1">Mitochondrial import inner membrane translocase subunit</fullName>
    </recommendedName>
</protein>
<comment type="function">
    <text evidence="1">Mitochondrial intermembrane chaperone that participates in the import and insertion of some multi-pass transmembrane proteins into the mitochondrial inner membrane. Also required for the transfer of beta-barrel precursors from the TOM complex to the sorting and assembly machinery (SAM complex) of the outer membrane. Acts as a chaperone-like protein that protects the hydrophobic precursors from aggregation and guide them through the mitochondrial intermembrane space.</text>
</comment>
<dbReference type="Pfam" id="PF02953">
    <property type="entry name" value="zf-Tim10_DDP"/>
    <property type="match status" value="1"/>
</dbReference>
<gene>
    <name evidence="4" type="ORF">MKW94_006539</name>
</gene>
<evidence type="ECO:0000313" key="5">
    <source>
        <dbReference type="Proteomes" id="UP001177140"/>
    </source>
</evidence>
<dbReference type="GO" id="GO:0015031">
    <property type="term" value="P:protein transport"/>
    <property type="evidence" value="ECO:0007669"/>
    <property type="project" value="UniProtKB-KW"/>
</dbReference>
<feature type="domain" description="Tim10-like" evidence="3">
    <location>
        <begin position="34"/>
        <end position="66"/>
    </location>
</feature>
<evidence type="ECO:0000256" key="1">
    <source>
        <dbReference type="RuleBase" id="RU367043"/>
    </source>
</evidence>
<comment type="caution">
    <text evidence="4">The sequence shown here is derived from an EMBL/GenBank/DDBJ whole genome shotgun (WGS) entry which is preliminary data.</text>
</comment>
<dbReference type="InterPro" id="IPR004217">
    <property type="entry name" value="Tim10-like"/>
</dbReference>
<dbReference type="EMBL" id="JAJJMA010021793">
    <property type="protein sequence ID" value="MCL7023399.1"/>
    <property type="molecule type" value="Genomic_DNA"/>
</dbReference>
<dbReference type="Proteomes" id="UP001177140">
    <property type="component" value="Unassembled WGS sequence"/>
</dbReference>
<dbReference type="AlphaFoldDB" id="A0AA41RSN9"/>
<dbReference type="GO" id="GO:0005743">
    <property type="term" value="C:mitochondrial inner membrane"/>
    <property type="evidence" value="ECO:0007669"/>
    <property type="project" value="UniProtKB-SubCell"/>
</dbReference>
<comment type="domain">
    <text evidence="1">The twin CX3C motif contains 4 conserved Cys residues that form 2 disulfide bonds in the mitochondrial intermembrane space.</text>
</comment>
<dbReference type="Gene3D" id="1.10.287.810">
    <property type="entry name" value="Mitochondrial import inner membrane translocase subunit tim13 like domains"/>
    <property type="match status" value="1"/>
</dbReference>
<evidence type="ECO:0000256" key="2">
    <source>
        <dbReference type="SAM" id="MobiDB-lite"/>
    </source>
</evidence>
<comment type="subunit">
    <text evidence="1">Heterohexamer.</text>
</comment>
<keyword evidence="1" id="KW-0653">Protein transport</keyword>
<feature type="region of interest" description="Disordered" evidence="2">
    <location>
        <begin position="1"/>
        <end position="20"/>
    </location>
</feature>
<keyword evidence="1" id="KW-0143">Chaperone</keyword>
<dbReference type="InterPro" id="IPR035427">
    <property type="entry name" value="Tim10-like_dom_sf"/>
</dbReference>
<keyword evidence="1" id="KW-1015">Disulfide bond</keyword>
<comment type="subcellular location">
    <subcellularLocation>
        <location evidence="1">Mitochondrion inner membrane</location>
        <topology evidence="1">Peripheral membrane protein</topology>
        <orientation evidence="1">Intermembrane side</orientation>
    </subcellularLocation>
</comment>
<keyword evidence="1" id="KW-0999">Mitochondrion inner membrane</keyword>
<comment type="similarity">
    <text evidence="1">Belongs to the small Tim family.</text>
</comment>
<reference evidence="4" key="1">
    <citation type="submission" date="2022-03" db="EMBL/GenBank/DDBJ databases">
        <title>A functionally conserved STORR gene fusion in Papaver species that diverged 16.8 million years ago.</title>
        <authorList>
            <person name="Catania T."/>
        </authorList>
    </citation>
    <scope>NUCLEOTIDE SEQUENCE</scope>
    <source>
        <strain evidence="4">S-191538</strain>
    </source>
</reference>
<organism evidence="4 5">
    <name type="scientific">Papaver nudicaule</name>
    <name type="common">Iceland poppy</name>
    <dbReference type="NCBI Taxonomy" id="74823"/>
    <lineage>
        <taxon>Eukaryota</taxon>
        <taxon>Viridiplantae</taxon>
        <taxon>Streptophyta</taxon>
        <taxon>Embryophyta</taxon>
        <taxon>Tracheophyta</taxon>
        <taxon>Spermatophyta</taxon>
        <taxon>Magnoliopsida</taxon>
        <taxon>Ranunculales</taxon>
        <taxon>Papaveraceae</taxon>
        <taxon>Papaveroideae</taxon>
        <taxon>Papaver</taxon>
    </lineage>
</organism>
<keyword evidence="5" id="KW-1185">Reference proteome</keyword>
<accession>A0AA41RSN9</accession>
<feature type="compositionally biased region" description="Low complexity" evidence="2">
    <location>
        <begin position="1"/>
        <end position="19"/>
    </location>
</feature>
<dbReference type="SUPFAM" id="SSF144122">
    <property type="entry name" value="Tim10-like"/>
    <property type="match status" value="1"/>
</dbReference>
<evidence type="ECO:0000259" key="3">
    <source>
        <dbReference type="Pfam" id="PF02953"/>
    </source>
</evidence>
<sequence length="82" mass="8467">MDFSSPSSGSSSSGSQPSPEVFMDQLKSQLAQAYCITKPGTSLSGSESSCVSRCVDRYIEATGIVNSLSGSGSSCAVFSQQR</sequence>
<keyword evidence="1" id="KW-0496">Mitochondrion</keyword>
<evidence type="ECO:0000313" key="4">
    <source>
        <dbReference type="EMBL" id="MCL7023399.1"/>
    </source>
</evidence>
<proteinExistence type="inferred from homology"/>
<keyword evidence="1" id="KW-0813">Transport</keyword>
<keyword evidence="1" id="KW-0811">Translocation</keyword>